<comment type="caution">
    <text evidence="1">The sequence shown here is derived from an EMBL/GenBank/DDBJ whole genome shotgun (WGS) entry which is preliminary data.</text>
</comment>
<evidence type="ECO:0008006" key="3">
    <source>
        <dbReference type="Google" id="ProtNLM"/>
    </source>
</evidence>
<sequence length="183" mass="20835">MVIPKDIASLFMLLDFHWHTLGKGEVWKMLPFAIIWSMWRFRNEVVLNNKVIDLIQICFVIKSRLGWWIKAKLPSLLLSIDEFFTDPALVEKRLLNAAVLVTYSVWQPPPVRRLKFNVDGALGVGGNVGGIGGVLRNECGQHLLTFSIRVFIDGGKRFQECRGLDSFSVFVSDTHEWLGCKNC</sequence>
<protein>
    <recommendedName>
        <fullName evidence="3">RNase H type-1 domain-containing protein</fullName>
    </recommendedName>
</protein>
<proteinExistence type="predicted"/>
<evidence type="ECO:0000313" key="2">
    <source>
        <dbReference type="Proteomes" id="UP001472677"/>
    </source>
</evidence>
<reference evidence="1 2" key="1">
    <citation type="journal article" date="2024" name="G3 (Bethesda)">
        <title>Genome assembly of Hibiscus sabdariffa L. provides insights into metabolisms of medicinal natural products.</title>
        <authorList>
            <person name="Kim T."/>
        </authorList>
    </citation>
    <scope>NUCLEOTIDE SEQUENCE [LARGE SCALE GENOMIC DNA]</scope>
    <source>
        <strain evidence="1">TK-2024</strain>
        <tissue evidence="1">Old leaves</tissue>
    </source>
</reference>
<evidence type="ECO:0000313" key="1">
    <source>
        <dbReference type="EMBL" id="KAK8491784.1"/>
    </source>
</evidence>
<accession>A0ABR2AFB7</accession>
<keyword evidence="2" id="KW-1185">Reference proteome</keyword>
<gene>
    <name evidence="1" type="ORF">V6N12_073106</name>
</gene>
<dbReference type="Proteomes" id="UP001472677">
    <property type="component" value="Unassembled WGS sequence"/>
</dbReference>
<organism evidence="1 2">
    <name type="scientific">Hibiscus sabdariffa</name>
    <name type="common">roselle</name>
    <dbReference type="NCBI Taxonomy" id="183260"/>
    <lineage>
        <taxon>Eukaryota</taxon>
        <taxon>Viridiplantae</taxon>
        <taxon>Streptophyta</taxon>
        <taxon>Embryophyta</taxon>
        <taxon>Tracheophyta</taxon>
        <taxon>Spermatophyta</taxon>
        <taxon>Magnoliopsida</taxon>
        <taxon>eudicotyledons</taxon>
        <taxon>Gunneridae</taxon>
        <taxon>Pentapetalae</taxon>
        <taxon>rosids</taxon>
        <taxon>malvids</taxon>
        <taxon>Malvales</taxon>
        <taxon>Malvaceae</taxon>
        <taxon>Malvoideae</taxon>
        <taxon>Hibiscus</taxon>
    </lineage>
</organism>
<name>A0ABR2AFB7_9ROSI</name>
<dbReference type="EMBL" id="JBBPBM010000753">
    <property type="protein sequence ID" value="KAK8491784.1"/>
    <property type="molecule type" value="Genomic_DNA"/>
</dbReference>